<evidence type="ECO:0000313" key="3">
    <source>
        <dbReference type="Proteomes" id="UP001172083"/>
    </source>
</evidence>
<dbReference type="PROSITE" id="PS51257">
    <property type="entry name" value="PROKAR_LIPOPROTEIN"/>
    <property type="match status" value="1"/>
</dbReference>
<accession>A0ABT8LLI6</accession>
<dbReference type="InterPro" id="IPR005625">
    <property type="entry name" value="PepSY-ass_TM"/>
</dbReference>
<gene>
    <name evidence="2" type="ORF">QQ020_34805</name>
</gene>
<feature type="transmembrane region" description="Helical" evidence="1">
    <location>
        <begin position="195"/>
        <end position="222"/>
    </location>
</feature>
<evidence type="ECO:0000256" key="1">
    <source>
        <dbReference type="SAM" id="Phobius"/>
    </source>
</evidence>
<keyword evidence="1" id="KW-0812">Transmembrane</keyword>
<evidence type="ECO:0000313" key="2">
    <source>
        <dbReference type="EMBL" id="MDN5217296.1"/>
    </source>
</evidence>
<reference evidence="2" key="1">
    <citation type="submission" date="2023-06" db="EMBL/GenBank/DDBJ databases">
        <title>Genomic of Agaribacillus aureum.</title>
        <authorList>
            <person name="Wang G."/>
        </authorList>
    </citation>
    <scope>NUCLEOTIDE SEQUENCE</scope>
    <source>
        <strain evidence="2">BMA12</strain>
    </source>
</reference>
<keyword evidence="1" id="KW-1133">Transmembrane helix</keyword>
<dbReference type="Proteomes" id="UP001172083">
    <property type="component" value="Unassembled WGS sequence"/>
</dbReference>
<name>A0ABT8LLI6_9BACT</name>
<protein>
    <submittedName>
        <fullName evidence="2">PepSY-associated TM helix domain-containing protein</fullName>
    </submittedName>
</protein>
<feature type="transmembrane region" description="Helical" evidence="1">
    <location>
        <begin position="145"/>
        <end position="165"/>
    </location>
</feature>
<dbReference type="Pfam" id="PF03929">
    <property type="entry name" value="PepSY_TM"/>
    <property type="match status" value="1"/>
</dbReference>
<proteinExistence type="predicted"/>
<dbReference type="RefSeq" id="WP_346762633.1">
    <property type="nucleotide sequence ID" value="NZ_JAUJEB010000015.1"/>
</dbReference>
<comment type="caution">
    <text evidence="2">The sequence shown here is derived from an EMBL/GenBank/DDBJ whole genome shotgun (WGS) entry which is preliminary data.</text>
</comment>
<dbReference type="PANTHER" id="PTHR34219:SF3">
    <property type="entry name" value="BLL7967 PROTEIN"/>
    <property type="match status" value="1"/>
</dbReference>
<feature type="transmembrane region" description="Helical" evidence="1">
    <location>
        <begin position="418"/>
        <end position="438"/>
    </location>
</feature>
<feature type="transmembrane region" description="Helical" evidence="1">
    <location>
        <begin position="350"/>
        <end position="372"/>
    </location>
</feature>
<keyword evidence="3" id="KW-1185">Reference proteome</keyword>
<keyword evidence="1" id="KW-0472">Membrane</keyword>
<sequence>MAKKNALKNIIGKIHLYLGLASGVVVFIVAITGCFWVFQEEILGLVEVDRTVQKEDRAFISPTKAKELAHKVIPGKHIHGTAYGRDTDPLEVIFYEPDPLFYQSVFLNPYSGEVLGTKNYRGGFFGFVLDGHLYLWLPRAIGSQVTSYGTMVFVLMLITGIILWWPKNKKGRRQRLKFDWKSTTRWRRKNFDLHAIMGFYASVLALVLAFSGLVMAFDWIYFVTYKTWGGEKAPQFIIPNNISTATFDESGEALKPIDKLIPRLIAASPDYKSFEVHYPATDSSSIYVETSFQEGVHYSSDYRFYDQHTLEEIDTPGIYGKYEDAKLADKVIRMNYDIHVGAIGGIFGKILAFIISFITASLPVTGFLLWWGRKNKKNDKSKVNKRAVSPEKMKRDQLVGQTAVVNTRGPVRAWFTRFFFLGVFIITIPMMAQAYSVFGRARDKNSQTVLKTAVQLPTFTTYNSHKIK</sequence>
<dbReference type="EMBL" id="JAUJEB010000015">
    <property type="protein sequence ID" value="MDN5217296.1"/>
    <property type="molecule type" value="Genomic_DNA"/>
</dbReference>
<dbReference type="PANTHER" id="PTHR34219">
    <property type="entry name" value="IRON-REGULATED INNER MEMBRANE PROTEIN-RELATED"/>
    <property type="match status" value="1"/>
</dbReference>
<feature type="transmembrane region" description="Helical" evidence="1">
    <location>
        <begin position="16"/>
        <end position="38"/>
    </location>
</feature>
<organism evidence="2 3">
    <name type="scientific">Agaribacillus aureus</name>
    <dbReference type="NCBI Taxonomy" id="3051825"/>
    <lineage>
        <taxon>Bacteria</taxon>
        <taxon>Pseudomonadati</taxon>
        <taxon>Bacteroidota</taxon>
        <taxon>Cytophagia</taxon>
        <taxon>Cytophagales</taxon>
        <taxon>Splendidivirgaceae</taxon>
        <taxon>Agaribacillus</taxon>
    </lineage>
</organism>